<reference evidence="3 4" key="1">
    <citation type="submission" date="2019-02" db="EMBL/GenBank/DDBJ databases">
        <title>Emended description of the genus Rhodopseudomonas and description of Rhodopseudomonas albus sp. nov., a non-phototrophic, heavy-metal-tolerant bacterium isolated from garden soil.</title>
        <authorList>
            <person name="Bao Z."/>
            <person name="Cao W.W."/>
            <person name="Sato Y."/>
            <person name="Nishizawa T."/>
            <person name="Zhao J."/>
            <person name="Guo Y."/>
            <person name="Ohta H."/>
        </authorList>
    </citation>
    <scope>NUCLEOTIDE SEQUENCE [LARGE SCALE GENOMIC DNA]</scope>
    <source>
        <strain evidence="3 4">SK50-23</strain>
    </source>
</reference>
<feature type="transmembrane region" description="Helical" evidence="2">
    <location>
        <begin position="48"/>
        <end position="70"/>
    </location>
</feature>
<name>A0ABX8A7R9_9BRAD</name>
<sequence>MSGLVGRFRRAGSHGRLACVGRGRERGGMNDEAEEEQRNHACDDRASVAVVAGVFQGMIGAEAMVIPLLWD</sequence>
<evidence type="ECO:0008006" key="5">
    <source>
        <dbReference type="Google" id="ProtNLM"/>
    </source>
</evidence>
<proteinExistence type="predicted"/>
<keyword evidence="4" id="KW-1185">Reference proteome</keyword>
<evidence type="ECO:0000313" key="3">
    <source>
        <dbReference type="EMBL" id="QUS39796.1"/>
    </source>
</evidence>
<organism evidence="3 4">
    <name type="scientific">Tardiphaga alba</name>
    <dbReference type="NCBI Taxonomy" id="340268"/>
    <lineage>
        <taxon>Bacteria</taxon>
        <taxon>Pseudomonadati</taxon>
        <taxon>Pseudomonadota</taxon>
        <taxon>Alphaproteobacteria</taxon>
        <taxon>Hyphomicrobiales</taxon>
        <taxon>Nitrobacteraceae</taxon>
        <taxon>Tardiphaga</taxon>
    </lineage>
</organism>
<dbReference type="EMBL" id="CP036498">
    <property type="protein sequence ID" value="QUS39796.1"/>
    <property type="molecule type" value="Genomic_DNA"/>
</dbReference>
<keyword evidence="2" id="KW-0472">Membrane</keyword>
<gene>
    <name evidence="3" type="ORF">RPMA_13825</name>
</gene>
<evidence type="ECO:0000256" key="2">
    <source>
        <dbReference type="SAM" id="Phobius"/>
    </source>
</evidence>
<protein>
    <recommendedName>
        <fullName evidence="5">MFS transporter</fullName>
    </recommendedName>
</protein>
<dbReference type="RefSeq" id="WP_211913350.1">
    <property type="nucleotide sequence ID" value="NZ_CP036498.1"/>
</dbReference>
<accession>A0ABX8A7R9</accession>
<dbReference type="Proteomes" id="UP000682843">
    <property type="component" value="Chromosome"/>
</dbReference>
<evidence type="ECO:0000256" key="1">
    <source>
        <dbReference type="SAM" id="MobiDB-lite"/>
    </source>
</evidence>
<keyword evidence="2" id="KW-0812">Transmembrane</keyword>
<keyword evidence="2" id="KW-1133">Transmembrane helix</keyword>
<feature type="region of interest" description="Disordered" evidence="1">
    <location>
        <begin position="20"/>
        <end position="41"/>
    </location>
</feature>
<evidence type="ECO:0000313" key="4">
    <source>
        <dbReference type="Proteomes" id="UP000682843"/>
    </source>
</evidence>